<keyword evidence="6" id="KW-1185">Reference proteome</keyword>
<comment type="caution">
    <text evidence="5">The sequence shown here is derived from an EMBL/GenBank/DDBJ whole genome shotgun (WGS) entry which is preliminary data.</text>
</comment>
<sequence length="398" mass="43588">MKATTHAPALVALAVAAVLGTGTANATVALDTQAHEQQCQRERGSRSSRPQELYPESTRTAPTERASQRMGGQLNKLGTALDKEDNAQVRQIADEVIANERANNYDKAYAAQLAANAAYNADDMAAAKAYLIRAVELDALDNNAHFQSLMMLAQLQAQDEEYDQALATLDRYLEGSQSKKPDDLALKGQILVQAERPQDAIPVLRQAIDSAETPNMGWTQALMAAYLETENTAEATRLAEQIASQSPGDKRSQLNLASMYIQADNTAKAIEIMEKLRAEGQLSEDREYRNLFALYLNTEGGEAKAIEVINDGLQKGVLEGNHQTYLALGQAYYFSEQVAPAIEAYQKAAPLAENGETYLNLARILFNEDRIPEAKQAAQQALDKGVRNTDEARRLLAR</sequence>
<dbReference type="SUPFAM" id="SSF48452">
    <property type="entry name" value="TPR-like"/>
    <property type="match status" value="2"/>
</dbReference>
<feature type="chain" id="PRO_5021392025" evidence="3">
    <location>
        <begin position="27"/>
        <end position="398"/>
    </location>
</feature>
<dbReference type="InterPro" id="IPR011990">
    <property type="entry name" value="TPR-like_helical_dom_sf"/>
</dbReference>
<keyword evidence="3" id="KW-0732">Signal</keyword>
<reference evidence="5 6" key="1">
    <citation type="submission" date="2019-01" db="EMBL/GenBank/DDBJ databases">
        <authorList>
            <person name="Zhang S."/>
        </authorList>
    </citation>
    <scope>NUCLEOTIDE SEQUENCE [LARGE SCALE GENOMIC DNA]</scope>
    <source>
        <strain evidence="5 6">1626</strain>
    </source>
</reference>
<proteinExistence type="predicted"/>
<dbReference type="Pfam" id="PF14559">
    <property type="entry name" value="TPR_19"/>
    <property type="match status" value="1"/>
</dbReference>
<dbReference type="Pfam" id="PF09976">
    <property type="entry name" value="TPR_21"/>
    <property type="match status" value="1"/>
</dbReference>
<protein>
    <submittedName>
        <fullName evidence="5">Tetratricopeptide repeat protein</fullName>
    </submittedName>
</protein>
<dbReference type="InterPro" id="IPR019734">
    <property type="entry name" value="TPR_rpt"/>
</dbReference>
<keyword evidence="1" id="KW-0802">TPR repeat</keyword>
<dbReference type="RefSeq" id="WP_134674533.1">
    <property type="nucleotide sequence ID" value="NZ_SPUH01000001.1"/>
</dbReference>
<evidence type="ECO:0000259" key="4">
    <source>
        <dbReference type="Pfam" id="PF09976"/>
    </source>
</evidence>
<dbReference type="SMART" id="SM00028">
    <property type="entry name" value="TPR"/>
    <property type="match status" value="4"/>
</dbReference>
<dbReference type="InterPro" id="IPR018704">
    <property type="entry name" value="SecYEG/CpoB_TPR"/>
</dbReference>
<gene>
    <name evidence="5" type="ORF">E4582_10675</name>
</gene>
<feature type="domain" description="Ancillary SecYEG translocon subunit/Cell division coordinator CpoB TPR" evidence="4">
    <location>
        <begin position="74"/>
        <end position="213"/>
    </location>
</feature>
<dbReference type="Gene3D" id="1.25.40.10">
    <property type="entry name" value="Tetratricopeptide repeat domain"/>
    <property type="match status" value="2"/>
</dbReference>
<evidence type="ECO:0000256" key="1">
    <source>
        <dbReference type="PROSITE-ProRule" id="PRU00339"/>
    </source>
</evidence>
<evidence type="ECO:0000256" key="2">
    <source>
        <dbReference type="SAM" id="MobiDB-lite"/>
    </source>
</evidence>
<name>A0A4Z1RM37_9GAMM</name>
<evidence type="ECO:0000313" key="6">
    <source>
        <dbReference type="Proteomes" id="UP000298681"/>
    </source>
</evidence>
<dbReference type="AlphaFoldDB" id="A0A4Z1RM37"/>
<dbReference type="EMBL" id="SPUH01000001">
    <property type="protein sequence ID" value="TKS55179.1"/>
    <property type="molecule type" value="Genomic_DNA"/>
</dbReference>
<accession>A0A4Z1RM37</accession>
<dbReference type="Pfam" id="PF13181">
    <property type="entry name" value="TPR_8"/>
    <property type="match status" value="1"/>
</dbReference>
<evidence type="ECO:0000256" key="3">
    <source>
        <dbReference type="SAM" id="SignalP"/>
    </source>
</evidence>
<dbReference type="PROSITE" id="PS50005">
    <property type="entry name" value="TPR"/>
    <property type="match status" value="1"/>
</dbReference>
<dbReference type="Proteomes" id="UP000298681">
    <property type="component" value="Unassembled WGS sequence"/>
</dbReference>
<feature type="signal peptide" evidence="3">
    <location>
        <begin position="1"/>
        <end position="26"/>
    </location>
</feature>
<evidence type="ECO:0000313" key="5">
    <source>
        <dbReference type="EMBL" id="TKS55179.1"/>
    </source>
</evidence>
<feature type="repeat" description="TPR" evidence="1">
    <location>
        <begin position="322"/>
        <end position="355"/>
    </location>
</feature>
<feature type="region of interest" description="Disordered" evidence="2">
    <location>
        <begin position="34"/>
        <end position="71"/>
    </location>
</feature>
<organism evidence="5 6">
    <name type="scientific">Luteimonas yindakuii</name>
    <dbReference type="NCBI Taxonomy" id="2565782"/>
    <lineage>
        <taxon>Bacteria</taxon>
        <taxon>Pseudomonadati</taxon>
        <taxon>Pseudomonadota</taxon>
        <taxon>Gammaproteobacteria</taxon>
        <taxon>Lysobacterales</taxon>
        <taxon>Lysobacteraceae</taxon>
        <taxon>Luteimonas</taxon>
    </lineage>
</organism>